<sequence length="56" mass="6208">MDKSNKNHSIKCTVDSCKNHCDSGAYCALSQIQVGTHEKNPAKDQCTDCQSFEATW</sequence>
<keyword evidence="2" id="KW-1185">Reference proteome</keyword>
<protein>
    <submittedName>
        <fullName evidence="1">DUF1540 domain-containing protein</fullName>
    </submittedName>
</protein>
<name>A0ACD1AA54_9FIRM</name>
<accession>A0ACD1AA54</accession>
<dbReference type="Proteomes" id="UP000594014">
    <property type="component" value="Chromosome"/>
</dbReference>
<organism evidence="1 2">
    <name type="scientific">Anoxybacterium hadale</name>
    <dbReference type="NCBI Taxonomy" id="3408580"/>
    <lineage>
        <taxon>Bacteria</taxon>
        <taxon>Bacillati</taxon>
        <taxon>Bacillota</taxon>
        <taxon>Clostridia</taxon>
        <taxon>Peptostreptococcales</taxon>
        <taxon>Anaerovoracaceae</taxon>
        <taxon>Anoxybacterium</taxon>
    </lineage>
</organism>
<evidence type="ECO:0000313" key="1">
    <source>
        <dbReference type="EMBL" id="QOX63164.1"/>
    </source>
</evidence>
<evidence type="ECO:0000313" key="2">
    <source>
        <dbReference type="Proteomes" id="UP000594014"/>
    </source>
</evidence>
<dbReference type="EMBL" id="CP042469">
    <property type="protein sequence ID" value="QOX63164.1"/>
    <property type="molecule type" value="Genomic_DNA"/>
</dbReference>
<proteinExistence type="predicted"/>
<gene>
    <name evidence="1" type="ORF">FRZ06_07295</name>
</gene>
<reference evidence="1" key="1">
    <citation type="submission" date="2019-08" db="EMBL/GenBank/DDBJ databases">
        <title>Genome sequence of Clostridiales bacterium MT110.</title>
        <authorList>
            <person name="Cao J."/>
        </authorList>
    </citation>
    <scope>NUCLEOTIDE SEQUENCE</scope>
    <source>
        <strain evidence="1">MT110</strain>
    </source>
</reference>